<evidence type="ECO:0000313" key="8">
    <source>
        <dbReference type="EMBL" id="OJJ05337.1"/>
    </source>
</evidence>
<dbReference type="GeneID" id="63734111"/>
<feature type="compositionally biased region" description="Polar residues" evidence="6">
    <location>
        <begin position="129"/>
        <end position="143"/>
    </location>
</feature>
<keyword evidence="5" id="KW-0539">Nucleus</keyword>
<name>A0A1L9PUY4_ASPVE</name>
<organism evidence="8 9">
    <name type="scientific">Aspergillus versicolor CBS 583.65</name>
    <dbReference type="NCBI Taxonomy" id="1036611"/>
    <lineage>
        <taxon>Eukaryota</taxon>
        <taxon>Fungi</taxon>
        <taxon>Dikarya</taxon>
        <taxon>Ascomycota</taxon>
        <taxon>Pezizomycotina</taxon>
        <taxon>Eurotiomycetes</taxon>
        <taxon>Eurotiomycetidae</taxon>
        <taxon>Eurotiales</taxon>
        <taxon>Aspergillaceae</taxon>
        <taxon>Aspergillus</taxon>
        <taxon>Aspergillus subgen. Nidulantes</taxon>
    </lineage>
</organism>
<accession>A0A1L9PUY4</accession>
<keyword evidence="1" id="KW-0479">Metal-binding</keyword>
<dbReference type="InterPro" id="IPR007219">
    <property type="entry name" value="XnlR_reg_dom"/>
</dbReference>
<evidence type="ECO:0000256" key="5">
    <source>
        <dbReference type="ARBA" id="ARBA00023242"/>
    </source>
</evidence>
<feature type="region of interest" description="Disordered" evidence="6">
    <location>
        <begin position="1"/>
        <end position="40"/>
    </location>
</feature>
<dbReference type="OrthoDB" id="10018191at2759"/>
<proteinExistence type="predicted"/>
<dbReference type="STRING" id="1036611.A0A1L9PUY4"/>
<evidence type="ECO:0000313" key="9">
    <source>
        <dbReference type="Proteomes" id="UP000184073"/>
    </source>
</evidence>
<dbReference type="RefSeq" id="XP_040671099.1">
    <property type="nucleotide sequence ID" value="XM_040818600.1"/>
</dbReference>
<sequence>MAADGYSDSLRRHAKGHENESRRKPAPRLSSMPTPEMDLDPGAILGARPMTVTMAEVEYLLPSDSAALHASPLDVAPSDSCQLDFVENLTSTFHESARLSSERLIGLQSPQLPGLACDEQAGVELAQPTPTVSSDHSLTPYQRDTQDAGNADGLETTPSSGSYAGLYTSDGCRAKLFRRIQGYIPRDDLPDIGRLGMFAKLYFTQFNPMMPFIHAPSFKVTTRNTILFLCLCAVGSSFAGCPQDALFGRRIIDSVSKTILTSWELILSPNHEDDDPFSIIQAGMVSLAFALHSGSPEDLLLADYLRGPIIAAMRGTTRRYTEEVRQTDKMFSLDGREIVEDVWREWAATEQRARAYHAIRIHDAELANLLHHEPLLRHRSFDAPSTATDHLFTAPTPEAWAASYQRGHPFCDGPSSIMNSQLAAYSELVSINTQIIDSRRSHTLDARMRKRLSQMLMEWWQIFHRSQLAKKPNQLSLGALWHASYLSLYADCELLERILCYKGDHLRPESHAMAAAREWVMSKEVLGCLLHAREIQKHIGTLQRMAEPAVHVPRTLFQAGLIWLSVWQLRSDREALAALMAELVSHPSLTGAEPIGKEGLKAHSEYQVRIVLNQLERLGRLGRPGKFVCLLRQGLGMD</sequence>
<keyword evidence="9" id="KW-1185">Reference proteome</keyword>
<keyword evidence="4" id="KW-0804">Transcription</keyword>
<keyword evidence="2" id="KW-0862">Zinc</keyword>
<dbReference type="PANTHER" id="PTHR47660:SF2">
    <property type="entry name" value="TRANSCRIPTION FACTOR WITH C2H2 AND ZN(2)-CYS(6) DNA BINDING DOMAIN (EUROFUNG)"/>
    <property type="match status" value="1"/>
</dbReference>
<dbReference type="Proteomes" id="UP000184073">
    <property type="component" value="Unassembled WGS sequence"/>
</dbReference>
<dbReference type="GO" id="GO:0008270">
    <property type="term" value="F:zinc ion binding"/>
    <property type="evidence" value="ECO:0007669"/>
    <property type="project" value="InterPro"/>
</dbReference>
<evidence type="ECO:0000256" key="1">
    <source>
        <dbReference type="ARBA" id="ARBA00022723"/>
    </source>
</evidence>
<evidence type="ECO:0000256" key="2">
    <source>
        <dbReference type="ARBA" id="ARBA00022833"/>
    </source>
</evidence>
<evidence type="ECO:0000259" key="7">
    <source>
        <dbReference type="Pfam" id="PF04082"/>
    </source>
</evidence>
<gene>
    <name evidence="8" type="ORF">ASPVEDRAFT_893778</name>
</gene>
<dbReference type="CDD" id="cd12148">
    <property type="entry name" value="fungal_TF_MHR"/>
    <property type="match status" value="1"/>
</dbReference>
<dbReference type="PANTHER" id="PTHR47660">
    <property type="entry name" value="TRANSCRIPTION FACTOR WITH C2H2 AND ZN(2)-CYS(6) DNA BINDING DOMAIN (EUROFUNG)-RELATED-RELATED"/>
    <property type="match status" value="1"/>
</dbReference>
<evidence type="ECO:0000256" key="3">
    <source>
        <dbReference type="ARBA" id="ARBA00023015"/>
    </source>
</evidence>
<protein>
    <recommendedName>
        <fullName evidence="7">Xylanolytic transcriptional activator regulatory domain-containing protein</fullName>
    </recommendedName>
</protein>
<reference evidence="9" key="1">
    <citation type="journal article" date="2017" name="Genome Biol.">
        <title>Comparative genomics reveals high biological diversity and specific adaptations in the industrially and medically important fungal genus Aspergillus.</title>
        <authorList>
            <person name="de Vries R.P."/>
            <person name="Riley R."/>
            <person name="Wiebenga A."/>
            <person name="Aguilar-Osorio G."/>
            <person name="Amillis S."/>
            <person name="Uchima C.A."/>
            <person name="Anderluh G."/>
            <person name="Asadollahi M."/>
            <person name="Askin M."/>
            <person name="Barry K."/>
            <person name="Battaglia E."/>
            <person name="Bayram O."/>
            <person name="Benocci T."/>
            <person name="Braus-Stromeyer S.A."/>
            <person name="Caldana C."/>
            <person name="Canovas D."/>
            <person name="Cerqueira G.C."/>
            <person name="Chen F."/>
            <person name="Chen W."/>
            <person name="Choi C."/>
            <person name="Clum A."/>
            <person name="Dos Santos R.A."/>
            <person name="Damasio A.R."/>
            <person name="Diallinas G."/>
            <person name="Emri T."/>
            <person name="Fekete E."/>
            <person name="Flipphi M."/>
            <person name="Freyberg S."/>
            <person name="Gallo A."/>
            <person name="Gournas C."/>
            <person name="Habgood R."/>
            <person name="Hainaut M."/>
            <person name="Harispe M.L."/>
            <person name="Henrissat B."/>
            <person name="Hilden K.S."/>
            <person name="Hope R."/>
            <person name="Hossain A."/>
            <person name="Karabika E."/>
            <person name="Karaffa L."/>
            <person name="Karanyi Z."/>
            <person name="Krasevec N."/>
            <person name="Kuo A."/>
            <person name="Kusch H."/>
            <person name="LaButti K."/>
            <person name="Lagendijk E.L."/>
            <person name="Lapidus A."/>
            <person name="Levasseur A."/>
            <person name="Lindquist E."/>
            <person name="Lipzen A."/>
            <person name="Logrieco A.F."/>
            <person name="MacCabe A."/>
            <person name="Maekelae M.R."/>
            <person name="Malavazi I."/>
            <person name="Melin P."/>
            <person name="Meyer V."/>
            <person name="Mielnichuk N."/>
            <person name="Miskei M."/>
            <person name="Molnar A.P."/>
            <person name="Mule G."/>
            <person name="Ngan C.Y."/>
            <person name="Orejas M."/>
            <person name="Orosz E."/>
            <person name="Ouedraogo J.P."/>
            <person name="Overkamp K.M."/>
            <person name="Park H.-S."/>
            <person name="Perrone G."/>
            <person name="Piumi F."/>
            <person name="Punt P.J."/>
            <person name="Ram A.F."/>
            <person name="Ramon A."/>
            <person name="Rauscher S."/>
            <person name="Record E."/>
            <person name="Riano-Pachon D.M."/>
            <person name="Robert V."/>
            <person name="Roehrig J."/>
            <person name="Ruller R."/>
            <person name="Salamov A."/>
            <person name="Salih N.S."/>
            <person name="Samson R.A."/>
            <person name="Sandor E."/>
            <person name="Sanguinetti M."/>
            <person name="Schuetze T."/>
            <person name="Sepcic K."/>
            <person name="Shelest E."/>
            <person name="Sherlock G."/>
            <person name="Sophianopoulou V."/>
            <person name="Squina F.M."/>
            <person name="Sun H."/>
            <person name="Susca A."/>
            <person name="Todd R.B."/>
            <person name="Tsang A."/>
            <person name="Unkles S.E."/>
            <person name="van de Wiele N."/>
            <person name="van Rossen-Uffink D."/>
            <person name="Oliveira J.V."/>
            <person name="Vesth T.C."/>
            <person name="Visser J."/>
            <person name="Yu J.-H."/>
            <person name="Zhou M."/>
            <person name="Andersen M.R."/>
            <person name="Archer D.B."/>
            <person name="Baker S.E."/>
            <person name="Benoit I."/>
            <person name="Brakhage A.A."/>
            <person name="Braus G.H."/>
            <person name="Fischer R."/>
            <person name="Frisvad J.C."/>
            <person name="Goldman G.H."/>
            <person name="Houbraken J."/>
            <person name="Oakley B."/>
            <person name="Pocsi I."/>
            <person name="Scazzocchio C."/>
            <person name="Seiboth B."/>
            <person name="vanKuyk P.A."/>
            <person name="Wortman J."/>
            <person name="Dyer P.S."/>
            <person name="Grigoriev I.V."/>
        </authorList>
    </citation>
    <scope>NUCLEOTIDE SEQUENCE [LARGE SCALE GENOMIC DNA]</scope>
    <source>
        <strain evidence="9">CBS 583.65</strain>
    </source>
</reference>
<dbReference type="EMBL" id="KV878132">
    <property type="protein sequence ID" value="OJJ05337.1"/>
    <property type="molecule type" value="Genomic_DNA"/>
</dbReference>
<evidence type="ECO:0000256" key="4">
    <source>
        <dbReference type="ARBA" id="ARBA00023163"/>
    </source>
</evidence>
<dbReference type="GO" id="GO:0003677">
    <property type="term" value="F:DNA binding"/>
    <property type="evidence" value="ECO:0007669"/>
    <property type="project" value="InterPro"/>
</dbReference>
<evidence type="ECO:0000256" key="6">
    <source>
        <dbReference type="SAM" id="MobiDB-lite"/>
    </source>
</evidence>
<dbReference type="AlphaFoldDB" id="A0A1L9PUY4"/>
<dbReference type="VEuPathDB" id="FungiDB:ASPVEDRAFT_893778"/>
<keyword evidence="3" id="KW-0805">Transcription regulation</keyword>
<dbReference type="GO" id="GO:0006351">
    <property type="term" value="P:DNA-templated transcription"/>
    <property type="evidence" value="ECO:0007669"/>
    <property type="project" value="InterPro"/>
</dbReference>
<feature type="region of interest" description="Disordered" evidence="6">
    <location>
        <begin position="129"/>
        <end position="157"/>
    </location>
</feature>
<dbReference type="Pfam" id="PF04082">
    <property type="entry name" value="Fungal_trans"/>
    <property type="match status" value="1"/>
</dbReference>
<feature type="domain" description="Xylanolytic transcriptional activator regulatory" evidence="7">
    <location>
        <begin position="200"/>
        <end position="460"/>
    </location>
</feature>